<dbReference type="PROSITE" id="PS50004">
    <property type="entry name" value="C2"/>
    <property type="match status" value="1"/>
</dbReference>
<reference evidence="2" key="1">
    <citation type="journal article" date="2016" name="Nat. Genet.">
        <title>A high-quality carrot genome assembly provides new insights into carotenoid accumulation and asterid genome evolution.</title>
        <authorList>
            <person name="Iorizzo M."/>
            <person name="Ellison S."/>
            <person name="Senalik D."/>
            <person name="Zeng P."/>
            <person name="Satapoomin P."/>
            <person name="Huang J."/>
            <person name="Bowman M."/>
            <person name="Iovene M."/>
            <person name="Sanseverino W."/>
            <person name="Cavagnaro P."/>
            <person name="Yildiz M."/>
            <person name="Macko-Podgorni A."/>
            <person name="Moranska E."/>
            <person name="Grzebelus E."/>
            <person name="Grzebelus D."/>
            <person name="Ashrafi H."/>
            <person name="Zheng Z."/>
            <person name="Cheng S."/>
            <person name="Spooner D."/>
            <person name="Van Deynze A."/>
            <person name="Simon P."/>
        </authorList>
    </citation>
    <scope>NUCLEOTIDE SEQUENCE [LARGE SCALE GENOMIC DNA]</scope>
    <source>
        <tissue evidence="2">Leaf</tissue>
    </source>
</reference>
<evidence type="ECO:0000313" key="2">
    <source>
        <dbReference type="EMBL" id="KZM84329.1"/>
    </source>
</evidence>
<dbReference type="GO" id="GO:0006952">
    <property type="term" value="P:defense response"/>
    <property type="evidence" value="ECO:0007669"/>
    <property type="project" value="InterPro"/>
</dbReference>
<dbReference type="Pfam" id="PF00168">
    <property type="entry name" value="C2"/>
    <property type="match status" value="1"/>
</dbReference>
<dbReference type="PANTHER" id="PTHR32246">
    <property type="entry name" value="INGRESSION PROTEIN FIC1"/>
    <property type="match status" value="1"/>
</dbReference>
<organism evidence="2">
    <name type="scientific">Daucus carota subsp. sativus</name>
    <name type="common">Carrot</name>
    <dbReference type="NCBI Taxonomy" id="79200"/>
    <lineage>
        <taxon>Eukaryota</taxon>
        <taxon>Viridiplantae</taxon>
        <taxon>Streptophyta</taxon>
        <taxon>Embryophyta</taxon>
        <taxon>Tracheophyta</taxon>
        <taxon>Spermatophyta</taxon>
        <taxon>Magnoliopsida</taxon>
        <taxon>eudicotyledons</taxon>
        <taxon>Gunneridae</taxon>
        <taxon>Pentapetalae</taxon>
        <taxon>asterids</taxon>
        <taxon>campanulids</taxon>
        <taxon>Apiales</taxon>
        <taxon>Apiaceae</taxon>
        <taxon>Apioideae</taxon>
        <taxon>Scandiceae</taxon>
        <taxon>Daucinae</taxon>
        <taxon>Daucus</taxon>
        <taxon>Daucus sect. Daucus</taxon>
    </lineage>
</organism>
<dbReference type="SMART" id="SM00239">
    <property type="entry name" value="C2"/>
    <property type="match status" value="1"/>
</dbReference>
<accession>A0A175YL61</accession>
<dbReference type="InterPro" id="IPR035892">
    <property type="entry name" value="C2_domain_sf"/>
</dbReference>
<evidence type="ECO:0000259" key="1">
    <source>
        <dbReference type="PROSITE" id="PS50004"/>
    </source>
</evidence>
<dbReference type="SUPFAM" id="SSF49562">
    <property type="entry name" value="C2 domain (Calcium/lipid-binding domain, CaLB)"/>
    <property type="match status" value="1"/>
</dbReference>
<proteinExistence type="predicted"/>
<dbReference type="AlphaFoldDB" id="A0A175YL61"/>
<dbReference type="InterPro" id="IPR000008">
    <property type="entry name" value="C2_dom"/>
</dbReference>
<comment type="caution">
    <text evidence="2">The sequence shown here is derived from an EMBL/GenBank/DDBJ whole genome shotgun (WGS) entry which is preliminary data.</text>
</comment>
<dbReference type="Gene3D" id="2.60.40.150">
    <property type="entry name" value="C2 domain"/>
    <property type="match status" value="1"/>
</dbReference>
<dbReference type="CDD" id="cd04051">
    <property type="entry name" value="C2_SRC2_like"/>
    <property type="match status" value="1"/>
</dbReference>
<name>A0A175YL61_DAUCS</name>
<dbReference type="PANTHER" id="PTHR32246:SF152">
    <property type="entry name" value="C2 DOMAIN-CONTAINING PROTEIN"/>
    <property type="match status" value="1"/>
</dbReference>
<dbReference type="InterPro" id="IPR044750">
    <property type="entry name" value="C2_SRC2/BAP"/>
</dbReference>
<dbReference type="Gramene" id="KZM84329">
    <property type="protein sequence ID" value="KZM84329"/>
    <property type="gene ID" value="DCAR_028377"/>
</dbReference>
<gene>
    <name evidence="2" type="ORF">DCAR_028377</name>
</gene>
<protein>
    <recommendedName>
        <fullName evidence="1">C2 domain-containing protein</fullName>
    </recommendedName>
</protein>
<dbReference type="EMBL" id="LNRQ01000008">
    <property type="protein sequence ID" value="KZM84329.1"/>
    <property type="molecule type" value="Genomic_DNA"/>
</dbReference>
<sequence length="316" mass="35404">MATPATMTTPSSGTSFNKLLYKILEIKVISAHDLPPVSNRLHTYVMAWAHPDHKQITPVDHKGNTNPTWNYRMVFGVDDKFLSSETSAVMMEIYNVSRLSNKPIGTTWLPIDILLKNPHSEIMKKPLTLQICRPSGDFKGFLVVTVNLVNTTIRNRNDEDENPRKFMIRQLSHRLSHSESSKRMTYLEEGEDHDDVNALSDPERVSIDSEMSNLPLEIVVALKNGGMCSPATDYAGVGTSVFNDWIGSGADYSYNKETKNLSFLPPKTVVKQKSKVRSRQRRHSDGGLLSCFSTAFICGSSSTSYKNTNKMIKKKG</sequence>
<dbReference type="OMA" id="PTWNYKM"/>
<feature type="domain" description="C2" evidence="1">
    <location>
        <begin position="6"/>
        <end position="124"/>
    </location>
</feature>
<dbReference type="STRING" id="79200.A0A175YL61"/>